<evidence type="ECO:0000256" key="7">
    <source>
        <dbReference type="ARBA" id="ARBA00022989"/>
    </source>
</evidence>
<keyword evidence="10" id="KW-0325">Glycoprotein</keyword>
<dbReference type="Gene3D" id="3.90.550.50">
    <property type="match status" value="1"/>
</dbReference>
<sequence>MCSTGSSVCRTILTYFTVFLFIIVSCIQSAAQRKTNSIQLRKVKEEQLLISNFSQYYKNWSKQFVELMEEHEKHYGIKPEVVRTIFGLCSTPKHPWPTPLESSPFLIDRPEFCRARPNVRYLVAVHSHTKSRHRRDLIRSTWASFRRVNDVRFATLFFLGRAENEKAQMEINQESAQYQDIIQRDFVEDYHNMTRKHLTVLEWVSKGYCQSLEYLIKVDDDTFVDVFHLARFLKTERLKTPDSFYCSATSGAKPIRPSKKTSSKWVITKTEFEKNVFPTYCEGLGYIIEASLAPYLYWCSLFTPPIWIDDVYVTGILAENLGLQRQEFIPGHTYSRVGPSKQNEALLDNIFLTSYYSEFLPETFRRIWQTAVSCSMDII</sequence>
<comment type="subcellular location">
    <subcellularLocation>
        <location evidence="1 11">Golgi apparatus membrane</location>
        <topology evidence="1 11">Single-pass type II membrane protein</topology>
    </subcellularLocation>
</comment>
<accession>A0A8E0RTE2</accession>
<comment type="caution">
    <text evidence="12">The sequence shown here is derived from an EMBL/GenBank/DDBJ whole genome shotgun (WGS) entry which is preliminary data.</text>
</comment>
<keyword evidence="5 11" id="KW-0812">Transmembrane</keyword>
<keyword evidence="13" id="KW-1185">Reference proteome</keyword>
<keyword evidence="7 11" id="KW-1133">Transmembrane helix</keyword>
<gene>
    <name evidence="12" type="ORF">FBUS_07557</name>
</gene>
<evidence type="ECO:0000313" key="12">
    <source>
        <dbReference type="EMBL" id="KAA0191095.1"/>
    </source>
</evidence>
<keyword evidence="4" id="KW-0808">Transferase</keyword>
<dbReference type="AlphaFoldDB" id="A0A8E0RTE2"/>
<keyword evidence="6 11" id="KW-0735">Signal-anchor</keyword>
<dbReference type="GO" id="GO:0016758">
    <property type="term" value="F:hexosyltransferase activity"/>
    <property type="evidence" value="ECO:0007669"/>
    <property type="project" value="InterPro"/>
</dbReference>
<evidence type="ECO:0000256" key="8">
    <source>
        <dbReference type="ARBA" id="ARBA00023034"/>
    </source>
</evidence>
<dbReference type="GO" id="GO:0000139">
    <property type="term" value="C:Golgi membrane"/>
    <property type="evidence" value="ECO:0007669"/>
    <property type="project" value="UniProtKB-SubCell"/>
</dbReference>
<keyword evidence="8 11" id="KW-0333">Golgi apparatus</keyword>
<dbReference type="EC" id="2.4.1.-" evidence="11"/>
<evidence type="ECO:0000256" key="2">
    <source>
        <dbReference type="ARBA" id="ARBA00008661"/>
    </source>
</evidence>
<evidence type="ECO:0000256" key="6">
    <source>
        <dbReference type="ARBA" id="ARBA00022968"/>
    </source>
</evidence>
<keyword evidence="9 11" id="KW-0472">Membrane</keyword>
<evidence type="ECO:0000313" key="13">
    <source>
        <dbReference type="Proteomes" id="UP000728185"/>
    </source>
</evidence>
<evidence type="ECO:0000256" key="5">
    <source>
        <dbReference type="ARBA" id="ARBA00022692"/>
    </source>
</evidence>
<dbReference type="PANTHER" id="PTHR11214:SF314">
    <property type="entry name" value="HEXOSYLTRANSFERASE"/>
    <property type="match status" value="1"/>
</dbReference>
<evidence type="ECO:0000256" key="1">
    <source>
        <dbReference type="ARBA" id="ARBA00004323"/>
    </source>
</evidence>
<protein>
    <recommendedName>
        <fullName evidence="11">Hexosyltransferase</fullName>
        <ecNumber evidence="11">2.4.1.-</ecNumber>
    </recommendedName>
</protein>
<evidence type="ECO:0000256" key="3">
    <source>
        <dbReference type="ARBA" id="ARBA00022676"/>
    </source>
</evidence>
<evidence type="ECO:0000256" key="9">
    <source>
        <dbReference type="ARBA" id="ARBA00023136"/>
    </source>
</evidence>
<comment type="similarity">
    <text evidence="2 11">Belongs to the glycosyltransferase 31 family.</text>
</comment>
<dbReference type="Proteomes" id="UP000728185">
    <property type="component" value="Unassembled WGS sequence"/>
</dbReference>
<dbReference type="PANTHER" id="PTHR11214">
    <property type="entry name" value="BETA-1,3-N-ACETYLGLUCOSAMINYLTRANSFERASE"/>
    <property type="match status" value="1"/>
</dbReference>
<dbReference type="EMBL" id="LUCM01006568">
    <property type="protein sequence ID" value="KAA0191095.1"/>
    <property type="molecule type" value="Genomic_DNA"/>
</dbReference>
<reference evidence="12" key="1">
    <citation type="submission" date="2019-05" db="EMBL/GenBank/DDBJ databases">
        <title>Annotation for the trematode Fasciolopsis buski.</title>
        <authorList>
            <person name="Choi Y.-J."/>
        </authorList>
    </citation>
    <scope>NUCLEOTIDE SEQUENCE</scope>
    <source>
        <strain evidence="12">HT</strain>
        <tissue evidence="12">Whole worm</tissue>
    </source>
</reference>
<dbReference type="InterPro" id="IPR002659">
    <property type="entry name" value="Glyco_trans_31"/>
</dbReference>
<dbReference type="Pfam" id="PF01762">
    <property type="entry name" value="Galactosyl_T"/>
    <property type="match status" value="1"/>
</dbReference>
<dbReference type="GO" id="GO:0006493">
    <property type="term" value="P:protein O-linked glycosylation"/>
    <property type="evidence" value="ECO:0007669"/>
    <property type="project" value="TreeGrafter"/>
</dbReference>
<proteinExistence type="inferred from homology"/>
<keyword evidence="3 11" id="KW-0328">Glycosyltransferase</keyword>
<organism evidence="12 13">
    <name type="scientific">Fasciolopsis buskii</name>
    <dbReference type="NCBI Taxonomy" id="27845"/>
    <lineage>
        <taxon>Eukaryota</taxon>
        <taxon>Metazoa</taxon>
        <taxon>Spiralia</taxon>
        <taxon>Lophotrochozoa</taxon>
        <taxon>Platyhelminthes</taxon>
        <taxon>Trematoda</taxon>
        <taxon>Digenea</taxon>
        <taxon>Plagiorchiida</taxon>
        <taxon>Echinostomata</taxon>
        <taxon>Echinostomatoidea</taxon>
        <taxon>Fasciolidae</taxon>
        <taxon>Fasciolopsis</taxon>
    </lineage>
</organism>
<dbReference type="FunFam" id="3.90.550.50:FF:000001">
    <property type="entry name" value="Hexosyltransferase"/>
    <property type="match status" value="1"/>
</dbReference>
<evidence type="ECO:0000256" key="11">
    <source>
        <dbReference type="RuleBase" id="RU363063"/>
    </source>
</evidence>
<feature type="transmembrane region" description="Helical" evidence="11">
    <location>
        <begin position="12"/>
        <end position="31"/>
    </location>
</feature>
<name>A0A8E0RTE2_9TREM</name>
<evidence type="ECO:0000256" key="10">
    <source>
        <dbReference type="ARBA" id="ARBA00023180"/>
    </source>
</evidence>
<dbReference type="OrthoDB" id="115198at2759"/>
<evidence type="ECO:0000256" key="4">
    <source>
        <dbReference type="ARBA" id="ARBA00022679"/>
    </source>
</evidence>